<sequence length="78" mass="9373">MSRVIFRVCTFVFLGLFSIRVVLDLLWADHISWVENSIHALFLAIFMWIGFGVRKLIRKMDHKYENLYQEKKRGERSP</sequence>
<organism evidence="2 3">
    <name type="scientific">Pontibacillus salipaludis</name>
    <dbReference type="NCBI Taxonomy" id="1697394"/>
    <lineage>
        <taxon>Bacteria</taxon>
        <taxon>Bacillati</taxon>
        <taxon>Bacillota</taxon>
        <taxon>Bacilli</taxon>
        <taxon>Bacillales</taxon>
        <taxon>Bacillaceae</taxon>
        <taxon>Pontibacillus</taxon>
    </lineage>
</organism>
<comment type="caution">
    <text evidence="2">The sequence shown here is derived from an EMBL/GenBank/DDBJ whole genome shotgun (WGS) entry which is preliminary data.</text>
</comment>
<gene>
    <name evidence="2" type="ORF">GCM10011389_21960</name>
</gene>
<evidence type="ECO:0000313" key="2">
    <source>
        <dbReference type="EMBL" id="GGD13910.1"/>
    </source>
</evidence>
<reference evidence="3" key="1">
    <citation type="journal article" date="2019" name="Int. J. Syst. Evol. Microbiol.">
        <title>The Global Catalogue of Microorganisms (GCM) 10K type strain sequencing project: providing services to taxonomists for standard genome sequencing and annotation.</title>
        <authorList>
            <consortium name="The Broad Institute Genomics Platform"/>
            <consortium name="The Broad Institute Genome Sequencing Center for Infectious Disease"/>
            <person name="Wu L."/>
            <person name="Ma J."/>
        </authorList>
    </citation>
    <scope>NUCLEOTIDE SEQUENCE [LARGE SCALE GENOMIC DNA]</scope>
    <source>
        <strain evidence="3">CGMCC 1.15353</strain>
    </source>
</reference>
<accession>A0ABQ1Q5V0</accession>
<feature type="transmembrane region" description="Helical" evidence="1">
    <location>
        <begin position="38"/>
        <end position="57"/>
    </location>
</feature>
<evidence type="ECO:0000313" key="3">
    <source>
        <dbReference type="Proteomes" id="UP000642571"/>
    </source>
</evidence>
<keyword evidence="1" id="KW-1133">Transmembrane helix</keyword>
<dbReference type="EMBL" id="BMIN01000008">
    <property type="protein sequence ID" value="GGD13910.1"/>
    <property type="molecule type" value="Genomic_DNA"/>
</dbReference>
<dbReference type="Proteomes" id="UP000642571">
    <property type="component" value="Unassembled WGS sequence"/>
</dbReference>
<keyword evidence="1" id="KW-0472">Membrane</keyword>
<keyword evidence="3" id="KW-1185">Reference proteome</keyword>
<evidence type="ECO:0000256" key="1">
    <source>
        <dbReference type="SAM" id="Phobius"/>
    </source>
</evidence>
<name>A0ABQ1Q5V0_9BACI</name>
<keyword evidence="1" id="KW-0812">Transmembrane</keyword>
<protein>
    <submittedName>
        <fullName evidence="2">Uncharacterized protein</fullName>
    </submittedName>
</protein>
<proteinExistence type="predicted"/>